<accession>A0AA35Y8L1</accession>
<evidence type="ECO:0000313" key="2">
    <source>
        <dbReference type="Proteomes" id="UP001177003"/>
    </source>
</evidence>
<organism evidence="1 2">
    <name type="scientific">Lactuca saligna</name>
    <name type="common">Willowleaf lettuce</name>
    <dbReference type="NCBI Taxonomy" id="75948"/>
    <lineage>
        <taxon>Eukaryota</taxon>
        <taxon>Viridiplantae</taxon>
        <taxon>Streptophyta</taxon>
        <taxon>Embryophyta</taxon>
        <taxon>Tracheophyta</taxon>
        <taxon>Spermatophyta</taxon>
        <taxon>Magnoliopsida</taxon>
        <taxon>eudicotyledons</taxon>
        <taxon>Gunneridae</taxon>
        <taxon>Pentapetalae</taxon>
        <taxon>asterids</taxon>
        <taxon>campanulids</taxon>
        <taxon>Asterales</taxon>
        <taxon>Asteraceae</taxon>
        <taxon>Cichorioideae</taxon>
        <taxon>Cichorieae</taxon>
        <taxon>Lactucinae</taxon>
        <taxon>Lactuca</taxon>
    </lineage>
</organism>
<keyword evidence="2" id="KW-1185">Reference proteome</keyword>
<gene>
    <name evidence="1" type="ORF">LSALG_LOCUS5432</name>
</gene>
<sequence>MQTLILNLVVQPPPSEIPATTPVRTPNHRSCLSVFVAAMEALIRHREHNNHSGTAIRVQLRYRWPIASLLPPPCVTAATLPSSSEPPYPRSSSSIADVVDILAMDCHHC</sequence>
<dbReference type="EMBL" id="OX465086">
    <property type="protein sequence ID" value="CAI9264797.1"/>
    <property type="molecule type" value="Genomic_DNA"/>
</dbReference>
<dbReference type="Proteomes" id="UP001177003">
    <property type="component" value="Chromosome 0"/>
</dbReference>
<evidence type="ECO:0000313" key="1">
    <source>
        <dbReference type="EMBL" id="CAI9264797.1"/>
    </source>
</evidence>
<name>A0AA35Y8L1_LACSI</name>
<proteinExistence type="predicted"/>
<dbReference type="AlphaFoldDB" id="A0AA35Y8L1"/>
<reference evidence="1" key="1">
    <citation type="submission" date="2023-04" db="EMBL/GenBank/DDBJ databases">
        <authorList>
            <person name="Vijverberg K."/>
            <person name="Xiong W."/>
            <person name="Schranz E."/>
        </authorList>
    </citation>
    <scope>NUCLEOTIDE SEQUENCE</scope>
</reference>
<protein>
    <submittedName>
        <fullName evidence="1">Uncharacterized protein</fullName>
    </submittedName>
</protein>